<evidence type="ECO:0000256" key="8">
    <source>
        <dbReference type="HAMAP-Rule" id="MF_01818"/>
    </source>
</evidence>
<comment type="cofactor">
    <cofactor evidence="8">
        <name>Zn(2+)</name>
        <dbReference type="ChEBI" id="CHEBI:29105"/>
    </cofactor>
    <text evidence="8">Binds 2 Zn(2+) ions.</text>
</comment>
<reference evidence="12" key="1">
    <citation type="submission" date="2016-01" db="EMBL/GenBank/DDBJ databases">
        <authorList>
            <person name="Vorgias C.E."/>
        </authorList>
    </citation>
    <scope>NUCLEOTIDE SEQUENCE [LARGE SCALE GENOMIC DNA]</scope>
</reference>
<dbReference type="Pfam" id="PF12706">
    <property type="entry name" value="Lactamase_B_2"/>
    <property type="match status" value="2"/>
</dbReference>
<dbReference type="KEGG" id="tch:CHITON_1460"/>
<dbReference type="GeneID" id="33322235"/>
<dbReference type="GO" id="GO:0008270">
    <property type="term" value="F:zinc ion binding"/>
    <property type="evidence" value="ECO:0007669"/>
    <property type="project" value="UniProtKB-UniRule"/>
</dbReference>
<evidence type="ECO:0000256" key="2">
    <source>
        <dbReference type="ARBA" id="ARBA00022694"/>
    </source>
</evidence>
<dbReference type="Gene3D" id="3.60.15.10">
    <property type="entry name" value="Ribonuclease Z/Hydroxyacylglutathione hydrolase-like"/>
    <property type="match status" value="1"/>
</dbReference>
<feature type="binding site" evidence="8">
    <location>
        <position position="66"/>
    </location>
    <ligand>
        <name>Zn(2+)</name>
        <dbReference type="ChEBI" id="CHEBI:29105"/>
        <label>2</label>
        <note>catalytic</note>
    </ligand>
</feature>
<comment type="subunit">
    <text evidence="1 8">Homodimer.</text>
</comment>
<protein>
    <recommendedName>
        <fullName evidence="8">Ribonuclease Z</fullName>
        <shortName evidence="8">RNase Z</shortName>
        <ecNumber evidence="8">3.1.26.11</ecNumber>
    </recommendedName>
    <alternativeName>
        <fullName evidence="8">tRNA 3 endonuclease</fullName>
    </alternativeName>
    <alternativeName>
        <fullName evidence="8">tRNase Z</fullName>
    </alternativeName>
</protein>
<dbReference type="NCBIfam" id="TIGR02651">
    <property type="entry name" value="RNase_Z"/>
    <property type="match status" value="1"/>
</dbReference>
<feature type="binding site" evidence="8">
    <location>
        <position position="65"/>
    </location>
    <ligand>
        <name>Zn(2+)</name>
        <dbReference type="ChEBI" id="CHEBI:29105"/>
        <label>2</label>
        <note>catalytic</note>
    </ligand>
</feature>
<dbReference type="NCBIfam" id="NF000801">
    <property type="entry name" value="PRK00055.1-3"/>
    <property type="match status" value="1"/>
</dbReference>
<dbReference type="EMBL" id="CP015193">
    <property type="protein sequence ID" value="ASJ16768.1"/>
    <property type="molecule type" value="Genomic_DNA"/>
</dbReference>
<comment type="function">
    <text evidence="8">Zinc phosphodiesterase, which displays some tRNA 3'-processing endonuclease activity. Probably involved in tRNA maturation, by removing a 3'-trailer from precursor tRNA.</text>
</comment>
<sequence length="305" mass="34647">MIEVIFLGTGGIKPTPERNVPGIAIKIGKEIILFDAGEGTLKQMEIAGLSPMRISRIFITHFHGDHYLGIPSLIQTMNLWHREAPLYIYGPPGTVDFIRNLLNSGYFRPSFKVIVTELVEGEEVKGREYRIKPFQVLHGIPAFGYVFKEKDRRGNFNLEKIRAMGLKPGPWMKELERKGKVKVNEIEIKLEDVTGPKKKGAKIVYTGDTEPMPLGGIAEDADLLIHDATYLTEHEKRDSYHSTVREACEVGRECGVELLVLFHRAPRYRYVEYKREALKICPSAYVPRDFDRILVGNGNVVLKVR</sequence>
<dbReference type="SMART" id="SM00849">
    <property type="entry name" value="Lactamase_B"/>
    <property type="match status" value="1"/>
</dbReference>
<dbReference type="EC" id="3.1.26.11" evidence="8"/>
<reference evidence="10 13" key="3">
    <citation type="submission" date="2016-04" db="EMBL/GenBank/DDBJ databases">
        <title>Complete genome sequence of Thermococcus chitonophagus type strain GC74.</title>
        <authorList>
            <person name="Oger P.M."/>
        </authorList>
    </citation>
    <scope>NUCLEOTIDE SEQUENCE [LARGE SCALE GENOMIC DNA]</scope>
    <source>
        <strain evidence="10 13">GC74</strain>
    </source>
</reference>
<dbReference type="AlphaFoldDB" id="A0A160VTW9"/>
<name>A0A160VTW9_9EURY</name>
<keyword evidence="7 8" id="KW-0862">Zinc</keyword>
<accession>A0A160VTW9</accession>
<feature type="binding site" evidence="8">
    <location>
        <position position="263"/>
    </location>
    <ligand>
        <name>Zn(2+)</name>
        <dbReference type="ChEBI" id="CHEBI:29105"/>
        <label>2</label>
        <note>catalytic</note>
    </ligand>
</feature>
<feature type="binding site" evidence="8">
    <location>
        <position position="208"/>
    </location>
    <ligand>
        <name>Zn(2+)</name>
        <dbReference type="ChEBI" id="CHEBI:29105"/>
        <label>2</label>
        <note>catalytic</note>
    </ligand>
</feature>
<dbReference type="InterPro" id="IPR036866">
    <property type="entry name" value="RibonucZ/Hydroxyglut_hydro"/>
</dbReference>
<feature type="binding site" evidence="8">
    <location>
        <position position="63"/>
    </location>
    <ligand>
        <name>Zn(2+)</name>
        <dbReference type="ChEBI" id="CHEBI:29105"/>
        <label>1</label>
        <note>catalytic</note>
    </ligand>
</feature>
<feature type="active site" description="Proton acceptor" evidence="8">
    <location>
        <position position="65"/>
    </location>
</feature>
<feature type="domain" description="Metallo-beta-lactamase" evidence="9">
    <location>
        <begin position="19"/>
        <end position="208"/>
    </location>
</feature>
<evidence type="ECO:0000256" key="3">
    <source>
        <dbReference type="ARBA" id="ARBA00022722"/>
    </source>
</evidence>
<feature type="binding site" evidence="8">
    <location>
        <position position="208"/>
    </location>
    <ligand>
        <name>Zn(2+)</name>
        <dbReference type="ChEBI" id="CHEBI:29105"/>
        <label>1</label>
        <note>catalytic</note>
    </ligand>
</feature>
<dbReference type="Proteomes" id="UP000093069">
    <property type="component" value="Chromosome I"/>
</dbReference>
<dbReference type="InterPro" id="IPR001279">
    <property type="entry name" value="Metallo-B-lactamas"/>
</dbReference>
<evidence type="ECO:0000313" key="10">
    <source>
        <dbReference type="EMBL" id="ASJ16768.1"/>
    </source>
</evidence>
<dbReference type="SUPFAM" id="SSF56281">
    <property type="entry name" value="Metallo-hydrolase/oxidoreductase"/>
    <property type="match status" value="1"/>
</dbReference>
<keyword evidence="6 8" id="KW-0378">Hydrolase</keyword>
<comment type="similarity">
    <text evidence="8">Belongs to the RNase Z family.</text>
</comment>
<dbReference type="Proteomes" id="UP000250189">
    <property type="component" value="Chromosome"/>
</dbReference>
<dbReference type="RefSeq" id="WP_068578128.1">
    <property type="nucleotide sequence ID" value="NZ_CP015193.1"/>
</dbReference>
<evidence type="ECO:0000256" key="5">
    <source>
        <dbReference type="ARBA" id="ARBA00022759"/>
    </source>
</evidence>
<dbReference type="InterPro" id="IPR013471">
    <property type="entry name" value="RNase_Z/BN"/>
</dbReference>
<dbReference type="CDD" id="cd07717">
    <property type="entry name" value="RNaseZ_ZiPD-like_MBL-fold"/>
    <property type="match status" value="1"/>
</dbReference>
<evidence type="ECO:0000259" key="9">
    <source>
        <dbReference type="SMART" id="SM00849"/>
    </source>
</evidence>
<dbReference type="OrthoDB" id="85118at2157"/>
<reference evidence="11" key="2">
    <citation type="submission" date="2016-01" db="EMBL/GenBank/DDBJ databases">
        <authorList>
            <person name="Oliw E.H."/>
        </authorList>
    </citation>
    <scope>NUCLEOTIDE SEQUENCE</scope>
    <source>
        <strain evidence="11">1</strain>
    </source>
</reference>
<comment type="catalytic activity">
    <reaction evidence="8">
        <text>Endonucleolytic cleavage of RNA, removing extra 3' nucleotides from tRNA precursor, generating 3' termini of tRNAs. A 3'-hydroxy group is left at the tRNA terminus and a 5'-phosphoryl group is left at the trailer molecule.</text>
        <dbReference type="EC" id="3.1.26.11"/>
    </reaction>
</comment>
<dbReference type="GO" id="GO:0042781">
    <property type="term" value="F:3'-tRNA processing endoribonuclease activity"/>
    <property type="evidence" value="ECO:0007669"/>
    <property type="project" value="UniProtKB-UniRule"/>
</dbReference>
<dbReference type="PANTHER" id="PTHR46018:SF2">
    <property type="entry name" value="ZINC PHOSPHODIESTERASE ELAC PROTEIN 1"/>
    <property type="match status" value="1"/>
</dbReference>
<dbReference type="HAMAP" id="MF_01818">
    <property type="entry name" value="RNase_Z_BN"/>
    <property type="match status" value="1"/>
</dbReference>
<dbReference type="PANTHER" id="PTHR46018">
    <property type="entry name" value="ZINC PHOSPHODIESTERASE ELAC PROTEIN 1"/>
    <property type="match status" value="1"/>
</dbReference>
<evidence type="ECO:0000313" key="12">
    <source>
        <dbReference type="Proteomes" id="UP000093069"/>
    </source>
</evidence>
<evidence type="ECO:0000313" key="13">
    <source>
        <dbReference type="Proteomes" id="UP000250189"/>
    </source>
</evidence>
<keyword evidence="4 8" id="KW-0479">Metal-binding</keyword>
<dbReference type="EMBL" id="LN999010">
    <property type="protein sequence ID" value="CUX78239.1"/>
    <property type="molecule type" value="Genomic_DNA"/>
</dbReference>
<organism evidence="11 12">
    <name type="scientific">Thermococcus chitonophagus</name>
    <dbReference type="NCBI Taxonomy" id="54262"/>
    <lineage>
        <taxon>Archaea</taxon>
        <taxon>Methanobacteriati</taxon>
        <taxon>Methanobacteriota</taxon>
        <taxon>Thermococci</taxon>
        <taxon>Thermococcales</taxon>
        <taxon>Thermococcaceae</taxon>
        <taxon>Thermococcus</taxon>
    </lineage>
</organism>
<dbReference type="STRING" id="54262.CHITON_1460"/>
<evidence type="ECO:0000256" key="4">
    <source>
        <dbReference type="ARBA" id="ARBA00022723"/>
    </source>
</evidence>
<keyword evidence="2 8" id="KW-0819">tRNA processing</keyword>
<evidence type="ECO:0000256" key="6">
    <source>
        <dbReference type="ARBA" id="ARBA00022801"/>
    </source>
</evidence>
<keyword evidence="3 8" id="KW-0540">Nuclease</keyword>
<keyword evidence="5 8" id="KW-0255">Endonuclease</keyword>
<proteinExistence type="inferred from homology"/>
<evidence type="ECO:0000256" key="7">
    <source>
        <dbReference type="ARBA" id="ARBA00022833"/>
    </source>
</evidence>
<keyword evidence="13" id="KW-1185">Reference proteome</keyword>
<gene>
    <name evidence="8" type="primary">rnz</name>
    <name evidence="10" type="ORF">A3L04_06610</name>
    <name evidence="11" type="ORF">CHITON_1460</name>
</gene>
<evidence type="ECO:0000256" key="1">
    <source>
        <dbReference type="ARBA" id="ARBA00011738"/>
    </source>
</evidence>
<feature type="binding site" evidence="8">
    <location>
        <position position="61"/>
    </location>
    <ligand>
        <name>Zn(2+)</name>
        <dbReference type="ChEBI" id="CHEBI:29105"/>
        <label>1</label>
        <note>catalytic</note>
    </ligand>
</feature>
<evidence type="ECO:0000313" key="11">
    <source>
        <dbReference type="EMBL" id="CUX78239.1"/>
    </source>
</evidence>
<feature type="binding site" evidence="8">
    <location>
        <position position="138"/>
    </location>
    <ligand>
        <name>Zn(2+)</name>
        <dbReference type="ChEBI" id="CHEBI:29105"/>
        <label>1</label>
        <note>catalytic</note>
    </ligand>
</feature>